<keyword evidence="4" id="KW-0411">Iron-sulfur</keyword>
<evidence type="ECO:0000256" key="2">
    <source>
        <dbReference type="ARBA" id="ARBA00022723"/>
    </source>
</evidence>
<evidence type="ECO:0000313" key="7">
    <source>
        <dbReference type="Proteomes" id="UP000004324"/>
    </source>
</evidence>
<gene>
    <name evidence="6" type="ORF">FB4_0930</name>
</gene>
<dbReference type="PROSITE" id="PS51379">
    <property type="entry name" value="4FE4S_FER_2"/>
    <property type="match status" value="2"/>
</dbReference>
<feature type="domain" description="4Fe-4S ferredoxin-type" evidence="5">
    <location>
        <begin position="40"/>
        <end position="69"/>
    </location>
</feature>
<dbReference type="SUPFAM" id="SSF46548">
    <property type="entry name" value="alpha-helical ferredoxin"/>
    <property type="match status" value="1"/>
</dbReference>
<dbReference type="PROSITE" id="PS00198">
    <property type="entry name" value="4FE4S_FER_1"/>
    <property type="match status" value="2"/>
</dbReference>
<dbReference type="GO" id="GO:0046872">
    <property type="term" value="F:metal ion binding"/>
    <property type="evidence" value="ECO:0007669"/>
    <property type="project" value="UniProtKB-KW"/>
</dbReference>
<dbReference type="AlphaFoldDB" id="I9L7S8"/>
<dbReference type="RefSeq" id="WP_007937460.1">
    <property type="nucleotide sequence ID" value="NZ_AKVJ01000066.1"/>
</dbReference>
<feature type="domain" description="4Fe-4S ferredoxin-type" evidence="5">
    <location>
        <begin position="79"/>
        <end position="108"/>
    </location>
</feature>
<proteinExistence type="predicted"/>
<sequence>MQGKGLLAGMRITLNRLFGKKITVHYPEEKIPMSPRFRGGELDLAHNKCIACGLCAMACPNQVIELTTRTDEHKKRHLTSYIYHSGRCLYCNYCIEVCPTDAICWDKNYENSRYFRHQLDVDCLAISRGKSPNAVVGTNPDDTDKEEGTT</sequence>
<dbReference type="Pfam" id="PF12838">
    <property type="entry name" value="Fer4_7"/>
    <property type="match status" value="1"/>
</dbReference>
<protein>
    <submittedName>
        <fullName evidence="6">4Fe-4S ferredoxin iron-sulfur binding domain-containing protein</fullName>
    </submittedName>
</protein>
<evidence type="ECO:0000256" key="4">
    <source>
        <dbReference type="ARBA" id="ARBA00023014"/>
    </source>
</evidence>
<comment type="caution">
    <text evidence="6">The sequence shown here is derived from an EMBL/GenBank/DDBJ whole genome shotgun (WGS) entry which is preliminary data.</text>
</comment>
<dbReference type="Gene3D" id="3.30.70.3270">
    <property type="match status" value="1"/>
</dbReference>
<keyword evidence="2" id="KW-0479">Metal-binding</keyword>
<accession>I9L7S8</accession>
<evidence type="ECO:0000259" key="5">
    <source>
        <dbReference type="PROSITE" id="PS51379"/>
    </source>
</evidence>
<dbReference type="InterPro" id="IPR017896">
    <property type="entry name" value="4Fe4S_Fe-S-bd"/>
</dbReference>
<dbReference type="OrthoDB" id="9803192at2"/>
<dbReference type="PATRIC" id="fig|1149862.3.peg.3938"/>
<dbReference type="GO" id="GO:0051539">
    <property type="term" value="F:4 iron, 4 sulfur cluster binding"/>
    <property type="evidence" value="ECO:0007669"/>
    <property type="project" value="UniProtKB-KW"/>
</dbReference>
<keyword evidence="7" id="KW-1185">Reference proteome</keyword>
<keyword evidence="3" id="KW-0408">Iron</keyword>
<dbReference type="EMBL" id="AKVJ01000066">
    <property type="protein sequence ID" value="EIW16419.1"/>
    <property type="molecule type" value="Genomic_DNA"/>
</dbReference>
<evidence type="ECO:0000256" key="3">
    <source>
        <dbReference type="ARBA" id="ARBA00023004"/>
    </source>
</evidence>
<reference evidence="6 7" key="1">
    <citation type="journal article" date="2012" name="J. Bacteriol.">
        <title>Draft Genome Sequences for Two Metal-Reducing Pelosinus fermentans Strains Isolated from a Cr(VI)-Contaminated Site and for Type Strain R7.</title>
        <authorList>
            <person name="Brown S.D."/>
            <person name="Podar M."/>
            <person name="Klingeman D.M."/>
            <person name="Johnson C.M."/>
            <person name="Yang Z.K."/>
            <person name="Utturkar S.M."/>
            <person name="Land M.L."/>
            <person name="Mosher J.J."/>
            <person name="Hurt R.A.Jr."/>
            <person name="Phelps T.J."/>
            <person name="Palumbo A.V."/>
            <person name="Arkin A.P."/>
            <person name="Hazen T.C."/>
            <person name="Elias D.A."/>
        </authorList>
    </citation>
    <scope>NUCLEOTIDE SEQUENCE [LARGE SCALE GENOMIC DNA]</scope>
    <source>
        <strain evidence="6 7">B4</strain>
    </source>
</reference>
<evidence type="ECO:0000313" key="6">
    <source>
        <dbReference type="EMBL" id="EIW16419.1"/>
    </source>
</evidence>
<evidence type="ECO:0000256" key="1">
    <source>
        <dbReference type="ARBA" id="ARBA00022485"/>
    </source>
</evidence>
<dbReference type="PANTHER" id="PTHR10849">
    <property type="entry name" value="NADH DEHYDROGENASE UBIQUINONE IRON-SULFUR PROTEIN 8, MITOCHONDRIAL"/>
    <property type="match status" value="1"/>
</dbReference>
<dbReference type="InterPro" id="IPR017900">
    <property type="entry name" value="4Fe4S_Fe_S_CS"/>
</dbReference>
<name>I9L7S8_9FIRM</name>
<keyword evidence="1" id="KW-0004">4Fe-4S</keyword>
<dbReference type="GO" id="GO:0016651">
    <property type="term" value="F:oxidoreductase activity, acting on NAD(P)H"/>
    <property type="evidence" value="ECO:0007669"/>
    <property type="project" value="InterPro"/>
</dbReference>
<dbReference type="InterPro" id="IPR010226">
    <property type="entry name" value="NADH_quinone_OxRdtase_chainI"/>
</dbReference>
<dbReference type="Proteomes" id="UP000004324">
    <property type="component" value="Unassembled WGS sequence"/>
</dbReference>
<dbReference type="GO" id="GO:0016020">
    <property type="term" value="C:membrane"/>
    <property type="evidence" value="ECO:0007669"/>
    <property type="project" value="InterPro"/>
</dbReference>
<organism evidence="6 7">
    <name type="scientific">Pelosinus fermentans B4</name>
    <dbReference type="NCBI Taxonomy" id="1149862"/>
    <lineage>
        <taxon>Bacteria</taxon>
        <taxon>Bacillati</taxon>
        <taxon>Bacillota</taxon>
        <taxon>Negativicutes</taxon>
        <taxon>Selenomonadales</taxon>
        <taxon>Sporomusaceae</taxon>
        <taxon>Pelosinus</taxon>
    </lineage>
</organism>